<reference evidence="1" key="1">
    <citation type="submission" date="2023-08" db="EMBL/GenBank/DDBJ databases">
        <title>Complete genome sequence of Mycoplasma seminis 2200.</title>
        <authorList>
            <person name="Spergser J."/>
        </authorList>
    </citation>
    <scope>NUCLEOTIDE SEQUENCE [LARGE SCALE GENOMIC DNA]</scope>
    <source>
        <strain evidence="1">2200</strain>
    </source>
</reference>
<dbReference type="RefSeq" id="WP_305938140.1">
    <property type="nucleotide sequence ID" value="NZ_CP132191.1"/>
</dbReference>
<dbReference type="PIRSF" id="PIRSF004789">
    <property type="entry name" value="DR1281"/>
    <property type="match status" value="1"/>
</dbReference>
<dbReference type="SUPFAM" id="SSF56300">
    <property type="entry name" value="Metallo-dependent phosphatases"/>
    <property type="match status" value="1"/>
</dbReference>
<dbReference type="InterPro" id="IPR029052">
    <property type="entry name" value="Metallo-depent_PP-like"/>
</dbReference>
<name>A0ABY9HDF9_9MOLU</name>
<dbReference type="Pfam" id="PF13277">
    <property type="entry name" value="YmdB"/>
    <property type="match status" value="1"/>
</dbReference>
<evidence type="ECO:0000313" key="1">
    <source>
        <dbReference type="EMBL" id="WLP85713.1"/>
    </source>
</evidence>
<dbReference type="Gene3D" id="3.60.21.10">
    <property type="match status" value="1"/>
</dbReference>
<dbReference type="PANTHER" id="PTHR36303:SF1">
    <property type="entry name" value="2',3'-CYCLIC-NUCLEOTIDE 2'-PHOSPHODIESTERASE"/>
    <property type="match status" value="1"/>
</dbReference>
<dbReference type="PANTHER" id="PTHR36303">
    <property type="entry name" value="2',3'-CYCLIC-NUCLEOTIDE 2'-PHOSPHODIESTERASE"/>
    <property type="match status" value="1"/>
</dbReference>
<proteinExistence type="predicted"/>
<protein>
    <submittedName>
        <fullName evidence="1">TIGR00282 family metallophosphoesterase</fullName>
    </submittedName>
</protein>
<evidence type="ECO:0000313" key="2">
    <source>
        <dbReference type="Proteomes" id="UP001237011"/>
    </source>
</evidence>
<sequence length="270" mass="30187">MKKQSLNILFLGDIFGEPGVKTVEKLLPDLIKQNNIDFVIAQGENVTGRKGLDKNDYDRLTQAGVNAFTMGNHVWANDDIKTFIDNSNVIRPYNIDPNYPGEGSKIFTVNDLTIRVTSIMGITFNELLAPWEQSQANNFFDAMDHLIESEAKADFHFVDFHAETTSEKNVFALYLDGKVDAVCGTHTHVQTNDARVLPNGTCFICDAGMTGPMNSAIGANFDEVYHKMRYNARERFKVSDNNTQLNGVIITFDKQNGNNIKPINISNIEV</sequence>
<dbReference type="Proteomes" id="UP001237011">
    <property type="component" value="Chromosome"/>
</dbReference>
<gene>
    <name evidence="1" type="ORF">Q8852_00970</name>
</gene>
<dbReference type="NCBIfam" id="TIGR00282">
    <property type="entry name" value="TIGR00282 family metallophosphoesterase"/>
    <property type="match status" value="1"/>
</dbReference>
<organism evidence="1 2">
    <name type="scientific">Mycoplasma seminis</name>
    <dbReference type="NCBI Taxonomy" id="512749"/>
    <lineage>
        <taxon>Bacteria</taxon>
        <taxon>Bacillati</taxon>
        <taxon>Mycoplasmatota</taxon>
        <taxon>Mollicutes</taxon>
        <taxon>Mycoplasmataceae</taxon>
        <taxon>Mycoplasma</taxon>
    </lineage>
</organism>
<accession>A0ABY9HDF9</accession>
<keyword evidence="2" id="KW-1185">Reference proteome</keyword>
<dbReference type="InterPro" id="IPR005235">
    <property type="entry name" value="YmdB-like"/>
</dbReference>
<dbReference type="EMBL" id="CP132191">
    <property type="protein sequence ID" value="WLP85713.1"/>
    <property type="molecule type" value="Genomic_DNA"/>
</dbReference>